<accession>A0A850PHU6</accession>
<evidence type="ECO:0000256" key="1">
    <source>
        <dbReference type="SAM" id="MobiDB-lite"/>
    </source>
</evidence>
<dbReference type="RefSeq" id="WP_176614302.1">
    <property type="nucleotide sequence ID" value="NZ_JABXXR010000123.1"/>
</dbReference>
<evidence type="ECO:0000313" key="3">
    <source>
        <dbReference type="Proteomes" id="UP000585665"/>
    </source>
</evidence>
<feature type="compositionally biased region" description="Basic and acidic residues" evidence="1">
    <location>
        <begin position="26"/>
        <end position="36"/>
    </location>
</feature>
<dbReference type="Proteomes" id="UP000585665">
    <property type="component" value="Unassembled WGS sequence"/>
</dbReference>
<organism evidence="2 3">
    <name type="scientific">Ameyamaea chiangmaiensis</name>
    <dbReference type="NCBI Taxonomy" id="442969"/>
    <lineage>
        <taxon>Bacteria</taxon>
        <taxon>Pseudomonadati</taxon>
        <taxon>Pseudomonadota</taxon>
        <taxon>Alphaproteobacteria</taxon>
        <taxon>Acetobacterales</taxon>
        <taxon>Acetobacteraceae</taxon>
        <taxon>Ameyamaea</taxon>
    </lineage>
</organism>
<gene>
    <name evidence="2" type="ORF">HUK82_12625</name>
</gene>
<reference evidence="2 3" key="1">
    <citation type="submission" date="2020-06" db="EMBL/GenBank/DDBJ databases">
        <title>Description of novel acetic acid bacteria.</title>
        <authorList>
            <person name="Sombolestani A."/>
        </authorList>
    </citation>
    <scope>NUCLEOTIDE SEQUENCE [LARGE SCALE GENOMIC DNA]</scope>
    <source>
        <strain evidence="2 3">LMG 27010</strain>
    </source>
</reference>
<keyword evidence="3" id="KW-1185">Reference proteome</keyword>
<name>A0A850PHU6_9PROT</name>
<feature type="compositionally biased region" description="Basic and acidic residues" evidence="1">
    <location>
        <begin position="49"/>
        <end position="60"/>
    </location>
</feature>
<feature type="region of interest" description="Disordered" evidence="1">
    <location>
        <begin position="1"/>
        <end position="60"/>
    </location>
</feature>
<protein>
    <submittedName>
        <fullName evidence="2">Uncharacterized protein</fullName>
    </submittedName>
</protein>
<comment type="caution">
    <text evidence="2">The sequence shown here is derived from an EMBL/GenBank/DDBJ whole genome shotgun (WGS) entry which is preliminary data.</text>
</comment>
<proteinExistence type="predicted"/>
<evidence type="ECO:0000313" key="2">
    <source>
        <dbReference type="EMBL" id="NVN41402.1"/>
    </source>
</evidence>
<sequence length="60" mass="6441">MDDLMNVCATGRVPGPGQGMPPEGAADPHPEGRPQTDPDTIPEPLTLPERPEPPSREDRD</sequence>
<dbReference type="AlphaFoldDB" id="A0A850PHU6"/>
<dbReference type="EMBL" id="JABXXR010000123">
    <property type="protein sequence ID" value="NVN41402.1"/>
    <property type="molecule type" value="Genomic_DNA"/>
</dbReference>